<protein>
    <submittedName>
        <fullName evidence="5">DNA-binding transcriptional regulator, LacI/PurR family</fullName>
    </submittedName>
</protein>
<dbReference type="PROSITE" id="PS00356">
    <property type="entry name" value="HTH_LACI_1"/>
    <property type="match status" value="1"/>
</dbReference>
<feature type="domain" description="HTH lacI-type" evidence="4">
    <location>
        <begin position="21"/>
        <end position="75"/>
    </location>
</feature>
<dbReference type="CDD" id="cd01574">
    <property type="entry name" value="PBP1_LacI"/>
    <property type="match status" value="1"/>
</dbReference>
<dbReference type="GO" id="GO:0000976">
    <property type="term" value="F:transcription cis-regulatory region binding"/>
    <property type="evidence" value="ECO:0007669"/>
    <property type="project" value="TreeGrafter"/>
</dbReference>
<proteinExistence type="predicted"/>
<keyword evidence="2 5" id="KW-0238">DNA-binding</keyword>
<evidence type="ECO:0000259" key="4">
    <source>
        <dbReference type="PROSITE" id="PS50932"/>
    </source>
</evidence>
<dbReference type="CDD" id="cd01392">
    <property type="entry name" value="HTH_LacI"/>
    <property type="match status" value="1"/>
</dbReference>
<dbReference type="STRING" id="35622.SAMN04489764_1213"/>
<dbReference type="OrthoDB" id="59108at2"/>
<evidence type="ECO:0000256" key="2">
    <source>
        <dbReference type="ARBA" id="ARBA00023125"/>
    </source>
</evidence>
<name>A0A1H1C0Z8_9ACTN</name>
<evidence type="ECO:0000313" key="6">
    <source>
        <dbReference type="Proteomes" id="UP000217103"/>
    </source>
</evidence>
<dbReference type="InterPro" id="IPR010982">
    <property type="entry name" value="Lambda_DNA-bd_dom_sf"/>
</dbReference>
<dbReference type="PROSITE" id="PS50932">
    <property type="entry name" value="HTH_LACI_2"/>
    <property type="match status" value="1"/>
</dbReference>
<gene>
    <name evidence="5" type="ORF">SAMN04489764_1213</name>
</gene>
<sequence>MTAPFAHYPDGVKSTGRARPPVIADVARAAGVSVPTVSRVLNGSVPVSPEKRARVMAAVRRLGYRPNGAARALVRGRQAMIALIAGNTSRYGYATTIQGVEEAARQAGYMVVISVVETADGASVDSALDLILSQPVAGAIVLEYDPPGEAALRAMPSTLPTVAVAPSRGGRQDVPHAFMDDRTAAEHATRYLLDLGHEVVHHVAVPRSERWTGRTAGWRTALEAAGVPLPEVMEADWTPRSGYRWGLRLAERDDVTAVLCGNDEVAIGVMRGLQERGRRIPEDVSVVGFDDHPLSELWLPPLTTVRQDFVELGRQTFGLLKAVIDDAPHPSSVSVAPELIVRGSATRPR</sequence>
<evidence type="ECO:0000256" key="3">
    <source>
        <dbReference type="ARBA" id="ARBA00023163"/>
    </source>
</evidence>
<dbReference type="AlphaFoldDB" id="A0A1H1C0Z8"/>
<evidence type="ECO:0000313" key="5">
    <source>
        <dbReference type="EMBL" id="SDQ57316.1"/>
    </source>
</evidence>
<dbReference type="SUPFAM" id="SSF47413">
    <property type="entry name" value="lambda repressor-like DNA-binding domains"/>
    <property type="match status" value="1"/>
</dbReference>
<dbReference type="InterPro" id="IPR046335">
    <property type="entry name" value="LacI/GalR-like_sensor"/>
</dbReference>
<dbReference type="EMBL" id="FNKK01000002">
    <property type="protein sequence ID" value="SDQ57316.1"/>
    <property type="molecule type" value="Genomic_DNA"/>
</dbReference>
<dbReference type="SMART" id="SM00354">
    <property type="entry name" value="HTH_LACI"/>
    <property type="match status" value="1"/>
</dbReference>
<dbReference type="Pfam" id="PF13377">
    <property type="entry name" value="Peripla_BP_3"/>
    <property type="match status" value="1"/>
</dbReference>
<dbReference type="PRINTS" id="PR00036">
    <property type="entry name" value="HTHLACI"/>
</dbReference>
<dbReference type="SUPFAM" id="SSF53822">
    <property type="entry name" value="Periplasmic binding protein-like I"/>
    <property type="match status" value="1"/>
</dbReference>
<evidence type="ECO:0000256" key="1">
    <source>
        <dbReference type="ARBA" id="ARBA00023015"/>
    </source>
</evidence>
<dbReference type="GO" id="GO:0003700">
    <property type="term" value="F:DNA-binding transcription factor activity"/>
    <property type="evidence" value="ECO:0007669"/>
    <property type="project" value="TreeGrafter"/>
</dbReference>
<dbReference type="InterPro" id="IPR028082">
    <property type="entry name" value="Peripla_BP_I"/>
</dbReference>
<keyword evidence="3" id="KW-0804">Transcription</keyword>
<dbReference type="Pfam" id="PF00356">
    <property type="entry name" value="LacI"/>
    <property type="match status" value="1"/>
</dbReference>
<dbReference type="Gene3D" id="1.10.260.40">
    <property type="entry name" value="lambda repressor-like DNA-binding domains"/>
    <property type="match status" value="1"/>
</dbReference>
<keyword evidence="6" id="KW-1185">Reference proteome</keyword>
<dbReference type="PANTHER" id="PTHR30146">
    <property type="entry name" value="LACI-RELATED TRANSCRIPTIONAL REPRESSOR"/>
    <property type="match status" value="1"/>
</dbReference>
<dbReference type="Gene3D" id="3.40.50.2300">
    <property type="match status" value="2"/>
</dbReference>
<dbReference type="InterPro" id="IPR000843">
    <property type="entry name" value="HTH_LacI"/>
</dbReference>
<dbReference type="Proteomes" id="UP000217103">
    <property type="component" value="Unassembled WGS sequence"/>
</dbReference>
<keyword evidence="1" id="KW-0805">Transcription regulation</keyword>
<organism evidence="5 6">
    <name type="scientific">Thermostaphylospora chromogena</name>
    <dbReference type="NCBI Taxonomy" id="35622"/>
    <lineage>
        <taxon>Bacteria</taxon>
        <taxon>Bacillati</taxon>
        <taxon>Actinomycetota</taxon>
        <taxon>Actinomycetes</taxon>
        <taxon>Streptosporangiales</taxon>
        <taxon>Thermomonosporaceae</taxon>
        <taxon>Thermostaphylospora</taxon>
    </lineage>
</organism>
<dbReference type="PANTHER" id="PTHR30146:SF109">
    <property type="entry name" value="HTH-TYPE TRANSCRIPTIONAL REGULATOR GALS"/>
    <property type="match status" value="1"/>
</dbReference>
<reference evidence="5 6" key="1">
    <citation type="submission" date="2016-10" db="EMBL/GenBank/DDBJ databases">
        <authorList>
            <person name="de Groot N.N."/>
        </authorList>
    </citation>
    <scope>NUCLEOTIDE SEQUENCE [LARGE SCALE GENOMIC DNA]</scope>
    <source>
        <strain evidence="5 6">DSM 43794</strain>
    </source>
</reference>
<accession>A0A1H1C0Z8</accession>